<accession>A0A1B6P630</accession>
<reference evidence="1 2" key="1">
    <citation type="journal article" date="2009" name="Nature">
        <title>The Sorghum bicolor genome and the diversification of grasses.</title>
        <authorList>
            <person name="Paterson A.H."/>
            <person name="Bowers J.E."/>
            <person name="Bruggmann R."/>
            <person name="Dubchak I."/>
            <person name="Grimwood J."/>
            <person name="Gundlach H."/>
            <person name="Haberer G."/>
            <person name="Hellsten U."/>
            <person name="Mitros T."/>
            <person name="Poliakov A."/>
            <person name="Schmutz J."/>
            <person name="Spannagl M."/>
            <person name="Tang H."/>
            <person name="Wang X."/>
            <person name="Wicker T."/>
            <person name="Bharti A.K."/>
            <person name="Chapman J."/>
            <person name="Feltus F.A."/>
            <person name="Gowik U."/>
            <person name="Grigoriev I.V."/>
            <person name="Lyons E."/>
            <person name="Maher C.A."/>
            <person name="Martis M."/>
            <person name="Narechania A."/>
            <person name="Otillar R.P."/>
            <person name="Penning B.W."/>
            <person name="Salamov A.A."/>
            <person name="Wang Y."/>
            <person name="Zhang L."/>
            <person name="Carpita N.C."/>
            <person name="Freeling M."/>
            <person name="Gingle A.R."/>
            <person name="Hash C.T."/>
            <person name="Keller B."/>
            <person name="Klein P."/>
            <person name="Kresovich S."/>
            <person name="McCann M.C."/>
            <person name="Ming R."/>
            <person name="Peterson D.G."/>
            <person name="Mehboob-ur-Rahman"/>
            <person name="Ware D."/>
            <person name="Westhoff P."/>
            <person name="Mayer K.F."/>
            <person name="Messing J."/>
            <person name="Rokhsar D.S."/>
        </authorList>
    </citation>
    <scope>NUCLEOTIDE SEQUENCE [LARGE SCALE GENOMIC DNA]</scope>
    <source>
        <strain evidence="2">cv. BTx623</strain>
    </source>
</reference>
<name>A0A1B6P630_SORBI</name>
<evidence type="ECO:0000313" key="1">
    <source>
        <dbReference type="EMBL" id="KXG21146.1"/>
    </source>
</evidence>
<reference evidence="2" key="2">
    <citation type="journal article" date="2018" name="Plant J.">
        <title>The Sorghum bicolor reference genome: improved assembly, gene annotations, a transcriptome atlas, and signatures of genome organization.</title>
        <authorList>
            <person name="McCormick R.F."/>
            <person name="Truong S.K."/>
            <person name="Sreedasyam A."/>
            <person name="Jenkins J."/>
            <person name="Shu S."/>
            <person name="Sims D."/>
            <person name="Kennedy M."/>
            <person name="Amirebrahimi M."/>
            <person name="Weers B.D."/>
            <person name="McKinley B."/>
            <person name="Mattison A."/>
            <person name="Morishige D.T."/>
            <person name="Grimwood J."/>
            <person name="Schmutz J."/>
            <person name="Mullet J.E."/>
        </authorList>
    </citation>
    <scope>NUCLEOTIDE SEQUENCE [LARGE SCALE GENOMIC DNA]</scope>
    <source>
        <strain evidence="2">cv. BTx623</strain>
    </source>
</reference>
<dbReference type="InParanoid" id="A0A1B6P630"/>
<dbReference type="Gramene" id="KXG21146">
    <property type="protein sequence ID" value="KXG21146"/>
    <property type="gene ID" value="SORBI_3009G021100"/>
</dbReference>
<dbReference type="EMBL" id="CM000768">
    <property type="protein sequence ID" value="KXG21146.1"/>
    <property type="molecule type" value="Genomic_DNA"/>
</dbReference>
<protein>
    <submittedName>
        <fullName evidence="1">Uncharacterized protein</fullName>
    </submittedName>
</protein>
<dbReference type="PROSITE" id="PS51257">
    <property type="entry name" value="PROKAR_LIPOPROTEIN"/>
    <property type="match status" value="1"/>
</dbReference>
<gene>
    <name evidence="1" type="ORF">SORBI_3009G021100</name>
</gene>
<proteinExistence type="predicted"/>
<organism evidence="1 2">
    <name type="scientific">Sorghum bicolor</name>
    <name type="common">Sorghum</name>
    <name type="synonym">Sorghum vulgare</name>
    <dbReference type="NCBI Taxonomy" id="4558"/>
    <lineage>
        <taxon>Eukaryota</taxon>
        <taxon>Viridiplantae</taxon>
        <taxon>Streptophyta</taxon>
        <taxon>Embryophyta</taxon>
        <taxon>Tracheophyta</taxon>
        <taxon>Spermatophyta</taxon>
        <taxon>Magnoliopsida</taxon>
        <taxon>Liliopsida</taxon>
        <taxon>Poales</taxon>
        <taxon>Poaceae</taxon>
        <taxon>PACMAD clade</taxon>
        <taxon>Panicoideae</taxon>
        <taxon>Andropogonodae</taxon>
        <taxon>Andropogoneae</taxon>
        <taxon>Sorghinae</taxon>
        <taxon>Sorghum</taxon>
    </lineage>
</organism>
<dbReference type="Proteomes" id="UP000000768">
    <property type="component" value="Chromosome 9"/>
</dbReference>
<sequence length="98" mass="10780">MSNRNDMAAPAPPVVIGGGCCGAPTKKRPAALLATDVCAEKRVKGSCWERSEDENVEAIREMRRESSLQNQALVAMVDRVCSELNHMRRKLANLYLPP</sequence>
<evidence type="ECO:0000313" key="2">
    <source>
        <dbReference type="Proteomes" id="UP000000768"/>
    </source>
</evidence>
<keyword evidence="2" id="KW-1185">Reference proteome</keyword>
<dbReference type="AlphaFoldDB" id="A0A1B6P630"/>